<dbReference type="EMBL" id="CP003243">
    <property type="protein sequence ID" value="AFC99147.1"/>
    <property type="molecule type" value="Genomic_DNA"/>
</dbReference>
<feature type="domain" description="N-(5'phosphoribosyl) anthranilate isomerase (PRAI)" evidence="9">
    <location>
        <begin position="4"/>
        <end position="205"/>
    </location>
</feature>
<evidence type="ECO:0000256" key="3">
    <source>
        <dbReference type="ARBA" id="ARBA00007571"/>
    </source>
</evidence>
<dbReference type="InterPro" id="IPR044643">
    <property type="entry name" value="TrpF_fam"/>
</dbReference>
<evidence type="ECO:0000256" key="7">
    <source>
        <dbReference type="ARBA" id="ARBA00023235"/>
    </source>
</evidence>
<dbReference type="HOGENOM" id="CLU_076364_2_1_2"/>
<protein>
    <recommendedName>
        <fullName evidence="8">N-(5'-phosphoribosyl)anthranilate isomerase</fullName>
        <shortName evidence="8">PRAI</shortName>
        <ecNumber evidence="8">5.3.1.24</ecNumber>
    </recommendedName>
</protein>
<sequence length="214" mass="23069">MIKVKICGVRTVDDALKCVECGADAVGMLLAPSPRRIPIERARDIEKSLPPFVTSVIVLMPATVEEAIEAVHEIGPDAIQLQGDESPEMLEEMRREIPGVRLIKAVHVGSGGEVEKARMYEGVADAILLDTMSPNRGGSGKTHDWAVSAKVVDSIRKPVVLAGGLRPENVAEAVRMVRPYAVDVASGVESPGLVKDVELMREFIRNAKEALDGR</sequence>
<dbReference type="GeneID" id="11970259"/>
<dbReference type="HAMAP" id="MF_00135">
    <property type="entry name" value="PRAI"/>
    <property type="match status" value="1"/>
</dbReference>
<comment type="catalytic activity">
    <reaction evidence="1 8">
        <text>N-(5-phospho-beta-D-ribosyl)anthranilate = 1-(2-carboxyphenylamino)-1-deoxy-D-ribulose 5-phosphate</text>
        <dbReference type="Rhea" id="RHEA:21540"/>
        <dbReference type="ChEBI" id="CHEBI:18277"/>
        <dbReference type="ChEBI" id="CHEBI:58613"/>
        <dbReference type="EC" id="5.3.1.24"/>
    </reaction>
</comment>
<evidence type="ECO:0000313" key="11">
    <source>
        <dbReference type="Proteomes" id="UP000005233"/>
    </source>
</evidence>
<dbReference type="EC" id="5.3.1.24" evidence="8"/>
<evidence type="ECO:0000256" key="6">
    <source>
        <dbReference type="ARBA" id="ARBA00023141"/>
    </source>
</evidence>
<dbReference type="Gene3D" id="3.20.20.70">
    <property type="entry name" value="Aldolase class I"/>
    <property type="match status" value="1"/>
</dbReference>
<name>H8IA81_METCZ</name>
<keyword evidence="7 8" id="KW-0413">Isomerase</keyword>
<evidence type="ECO:0000256" key="8">
    <source>
        <dbReference type="HAMAP-Rule" id="MF_00135"/>
    </source>
</evidence>
<dbReference type="InterPro" id="IPR011060">
    <property type="entry name" value="RibuloseP-bd_barrel"/>
</dbReference>
<reference evidence="10 11" key="1">
    <citation type="journal article" date="2012" name="J. Bacteriol.">
        <title>Complete genome sequence of a thermophilic methanogen, Methanocella conradii HZ254, isolated from Chinese rice field soil.</title>
        <authorList>
            <person name="Lu Z."/>
            <person name="Lu Y."/>
        </authorList>
    </citation>
    <scope>NUCLEOTIDE SEQUENCE [LARGE SCALE GENOMIC DNA]</scope>
    <source>
        <strain evidence="11">DSM 24694 / JCM 17849 / CGMCC 1.5162 / HZ254</strain>
    </source>
</reference>
<keyword evidence="4 8" id="KW-0028">Amino-acid biosynthesis</keyword>
<dbReference type="eggNOG" id="arCOG01983">
    <property type="taxonomic scope" value="Archaea"/>
</dbReference>
<keyword evidence="5 8" id="KW-0822">Tryptophan biosynthesis</keyword>
<evidence type="ECO:0000313" key="10">
    <source>
        <dbReference type="EMBL" id="AFC99147.1"/>
    </source>
</evidence>
<evidence type="ECO:0000256" key="5">
    <source>
        <dbReference type="ARBA" id="ARBA00022822"/>
    </source>
</evidence>
<comment type="pathway">
    <text evidence="2 8">Amino-acid biosynthesis; L-tryptophan biosynthesis; L-tryptophan from chorismate: step 3/5.</text>
</comment>
<comment type="similarity">
    <text evidence="3 8">Belongs to the TrpF family.</text>
</comment>
<evidence type="ECO:0000256" key="4">
    <source>
        <dbReference type="ARBA" id="ARBA00022605"/>
    </source>
</evidence>
<dbReference type="InterPro" id="IPR001240">
    <property type="entry name" value="PRAI_dom"/>
</dbReference>
<dbReference type="RefSeq" id="WP_014404986.1">
    <property type="nucleotide sequence ID" value="NC_017034.1"/>
</dbReference>
<organism evidence="10 11">
    <name type="scientific">Methanocella conradii (strain DSM 24694 / JCM 17849 / CGMCC 1.5162 / HZ254)</name>
    <dbReference type="NCBI Taxonomy" id="1041930"/>
    <lineage>
        <taxon>Archaea</taxon>
        <taxon>Methanobacteriati</taxon>
        <taxon>Methanobacteriota</taxon>
        <taxon>Stenosarchaea group</taxon>
        <taxon>Methanomicrobia</taxon>
        <taxon>Methanocellales</taxon>
        <taxon>Methanocellaceae</taxon>
        <taxon>Methanocella</taxon>
    </lineage>
</organism>
<proteinExistence type="inferred from homology"/>
<evidence type="ECO:0000259" key="9">
    <source>
        <dbReference type="Pfam" id="PF00697"/>
    </source>
</evidence>
<keyword evidence="11" id="KW-1185">Reference proteome</keyword>
<dbReference type="AlphaFoldDB" id="H8IA81"/>
<evidence type="ECO:0000256" key="2">
    <source>
        <dbReference type="ARBA" id="ARBA00004664"/>
    </source>
</evidence>
<dbReference type="PANTHER" id="PTHR42894:SF1">
    <property type="entry name" value="N-(5'-PHOSPHORIBOSYL)ANTHRANILATE ISOMERASE"/>
    <property type="match status" value="1"/>
</dbReference>
<dbReference type="GO" id="GO:0004640">
    <property type="term" value="F:phosphoribosylanthranilate isomerase activity"/>
    <property type="evidence" value="ECO:0007669"/>
    <property type="project" value="UniProtKB-UniRule"/>
</dbReference>
<dbReference type="SUPFAM" id="SSF51366">
    <property type="entry name" value="Ribulose-phoshate binding barrel"/>
    <property type="match status" value="1"/>
</dbReference>
<keyword evidence="6 8" id="KW-0057">Aromatic amino acid biosynthesis</keyword>
<dbReference type="PANTHER" id="PTHR42894">
    <property type="entry name" value="N-(5'-PHOSPHORIBOSYL)ANTHRANILATE ISOMERASE"/>
    <property type="match status" value="1"/>
</dbReference>
<dbReference type="InterPro" id="IPR013785">
    <property type="entry name" value="Aldolase_TIM"/>
</dbReference>
<dbReference type="Pfam" id="PF00697">
    <property type="entry name" value="PRAI"/>
    <property type="match status" value="1"/>
</dbReference>
<dbReference type="Proteomes" id="UP000005233">
    <property type="component" value="Chromosome"/>
</dbReference>
<dbReference type="FunFam" id="3.20.20.70:FF:000075">
    <property type="entry name" value="Tryptophan biosynthesis protein TRP1"/>
    <property type="match status" value="1"/>
</dbReference>
<accession>H8IA81</accession>
<dbReference type="STRING" id="1041930.Mtc_0377"/>
<dbReference type="GO" id="GO:0000162">
    <property type="term" value="P:L-tryptophan biosynthetic process"/>
    <property type="evidence" value="ECO:0007669"/>
    <property type="project" value="UniProtKB-UniRule"/>
</dbReference>
<gene>
    <name evidence="8 10" type="primary">trpF</name>
    <name evidence="10" type="ordered locus">Mtc_0377</name>
</gene>
<dbReference type="UniPathway" id="UPA00035">
    <property type="reaction ID" value="UER00042"/>
</dbReference>
<dbReference type="CDD" id="cd00405">
    <property type="entry name" value="PRAI"/>
    <property type="match status" value="1"/>
</dbReference>
<dbReference type="KEGG" id="mez:Mtc_0377"/>
<evidence type="ECO:0000256" key="1">
    <source>
        <dbReference type="ARBA" id="ARBA00001164"/>
    </source>
</evidence>